<dbReference type="AlphaFoldDB" id="A0AAV3R3N3"/>
<proteinExistence type="predicted"/>
<name>A0AAV3R3N3_LITER</name>
<keyword evidence="2" id="KW-1185">Reference proteome</keyword>
<organism evidence="1 2">
    <name type="scientific">Lithospermum erythrorhizon</name>
    <name type="common">Purple gromwell</name>
    <name type="synonym">Lithospermum officinale var. erythrorhizon</name>
    <dbReference type="NCBI Taxonomy" id="34254"/>
    <lineage>
        <taxon>Eukaryota</taxon>
        <taxon>Viridiplantae</taxon>
        <taxon>Streptophyta</taxon>
        <taxon>Embryophyta</taxon>
        <taxon>Tracheophyta</taxon>
        <taxon>Spermatophyta</taxon>
        <taxon>Magnoliopsida</taxon>
        <taxon>eudicotyledons</taxon>
        <taxon>Gunneridae</taxon>
        <taxon>Pentapetalae</taxon>
        <taxon>asterids</taxon>
        <taxon>lamiids</taxon>
        <taxon>Boraginales</taxon>
        <taxon>Boraginaceae</taxon>
        <taxon>Boraginoideae</taxon>
        <taxon>Lithospermeae</taxon>
        <taxon>Lithospermum</taxon>
    </lineage>
</organism>
<comment type="caution">
    <text evidence="1">The sequence shown here is derived from an EMBL/GenBank/DDBJ whole genome shotgun (WGS) entry which is preliminary data.</text>
</comment>
<reference evidence="1 2" key="1">
    <citation type="submission" date="2024-01" db="EMBL/GenBank/DDBJ databases">
        <title>The complete chloroplast genome sequence of Lithospermum erythrorhizon: insights into the phylogenetic relationship among Boraginaceae species and the maternal lineages of purple gromwells.</title>
        <authorList>
            <person name="Okada T."/>
            <person name="Watanabe K."/>
        </authorList>
    </citation>
    <scope>NUCLEOTIDE SEQUENCE [LARGE SCALE GENOMIC DNA]</scope>
</reference>
<gene>
    <name evidence="1" type="ORF">LIER_43870</name>
</gene>
<evidence type="ECO:0000313" key="2">
    <source>
        <dbReference type="Proteomes" id="UP001454036"/>
    </source>
</evidence>
<accession>A0AAV3R3N3</accession>
<evidence type="ECO:0000313" key="1">
    <source>
        <dbReference type="EMBL" id="GAA0170231.1"/>
    </source>
</evidence>
<sequence length="99" mass="11240">MSLKEKREIKHYSVVIQRTLQNKVGDPETRRILRQTPKFEIKAATIQTVRTTGGERISQRGHGLARAVVHTSNSSSIVELDLSWYQLKSLCNPLLEALL</sequence>
<dbReference type="Proteomes" id="UP001454036">
    <property type="component" value="Unassembled WGS sequence"/>
</dbReference>
<protein>
    <submittedName>
        <fullName evidence="1">Uncharacterized protein</fullName>
    </submittedName>
</protein>
<dbReference type="EMBL" id="BAABME010040218">
    <property type="protein sequence ID" value="GAA0170231.1"/>
    <property type="molecule type" value="Genomic_DNA"/>
</dbReference>